<keyword evidence="3" id="KW-1185">Reference proteome</keyword>
<evidence type="ECO:0000313" key="2">
    <source>
        <dbReference type="EMBL" id="GAA5504035.1"/>
    </source>
</evidence>
<organism evidence="2 3">
    <name type="scientific">Deinococcus xinjiangensis</name>
    <dbReference type="NCBI Taxonomy" id="457454"/>
    <lineage>
        <taxon>Bacteria</taxon>
        <taxon>Thermotogati</taxon>
        <taxon>Deinococcota</taxon>
        <taxon>Deinococci</taxon>
        <taxon>Deinococcales</taxon>
        <taxon>Deinococcaceae</taxon>
        <taxon>Deinococcus</taxon>
    </lineage>
</organism>
<gene>
    <name evidence="2" type="ORF">Dxin01_03803</name>
</gene>
<dbReference type="Proteomes" id="UP001458946">
    <property type="component" value="Unassembled WGS sequence"/>
</dbReference>
<evidence type="ECO:0000313" key="3">
    <source>
        <dbReference type="Proteomes" id="UP001458946"/>
    </source>
</evidence>
<protein>
    <submittedName>
        <fullName evidence="2">Uncharacterized protein</fullName>
    </submittedName>
</protein>
<name>A0ABP9VID5_9DEIO</name>
<evidence type="ECO:0000256" key="1">
    <source>
        <dbReference type="SAM" id="SignalP"/>
    </source>
</evidence>
<accession>A0ABP9VID5</accession>
<dbReference type="RefSeq" id="WP_353544001.1">
    <property type="nucleotide sequence ID" value="NZ_BAABRN010000082.1"/>
</dbReference>
<dbReference type="EMBL" id="BAABRN010000082">
    <property type="protein sequence ID" value="GAA5504035.1"/>
    <property type="molecule type" value="Genomic_DNA"/>
</dbReference>
<comment type="caution">
    <text evidence="2">The sequence shown here is derived from an EMBL/GenBank/DDBJ whole genome shotgun (WGS) entry which is preliminary data.</text>
</comment>
<sequence>MKNQRRWKRFIATLCRTFTFTVACLGMLGTSKALATSGYIELAKNEHFMGVADYKILVSRPDGVRIFDINTKKTQFITRRFGQEFINTSHGLYSISTDNWVRPVISDYSFAYLLPNDLKSNRPYLAGFSQDSEYFIYVSVPKEQKNESCMTTLGYAAGQPKPLWRKSSCDRNGIKWAGTFILAESIGSHTFDCIRFCTEYFSLSNGELVNPPQNQIDKLEKLEVLTSIAFPVGCKHMPSIPEISQLPNQKILKTPTLEFRYVMDYGECPDGTQVYRSSIGPKNSGDEFDLRSRDVVIYSSGGKK</sequence>
<feature type="signal peptide" evidence="1">
    <location>
        <begin position="1"/>
        <end position="35"/>
    </location>
</feature>
<reference evidence="2 3" key="1">
    <citation type="submission" date="2024-02" db="EMBL/GenBank/DDBJ databases">
        <title>Deinococcus xinjiangensis NBRC 107630.</title>
        <authorList>
            <person name="Ichikawa N."/>
            <person name="Katano-Makiyama Y."/>
            <person name="Hidaka K."/>
        </authorList>
    </citation>
    <scope>NUCLEOTIDE SEQUENCE [LARGE SCALE GENOMIC DNA]</scope>
    <source>
        <strain evidence="2 3">NBRC 107630</strain>
    </source>
</reference>
<keyword evidence="1" id="KW-0732">Signal</keyword>
<proteinExistence type="predicted"/>
<feature type="chain" id="PRO_5046730354" evidence="1">
    <location>
        <begin position="36"/>
        <end position="304"/>
    </location>
</feature>